<dbReference type="PANTHER" id="PTHR11662:SF399">
    <property type="entry name" value="FI19708P1-RELATED"/>
    <property type="match status" value="1"/>
</dbReference>
<evidence type="ECO:0000259" key="6">
    <source>
        <dbReference type="PROSITE" id="PS50850"/>
    </source>
</evidence>
<comment type="subcellular location">
    <subcellularLocation>
        <location evidence="1">Cell membrane</location>
        <topology evidence="1">Multi-pass membrane protein</topology>
    </subcellularLocation>
</comment>
<dbReference type="InterPro" id="IPR020846">
    <property type="entry name" value="MFS_dom"/>
</dbReference>
<dbReference type="Gene3D" id="1.20.1250.20">
    <property type="entry name" value="MFS general substrate transporter like domains"/>
    <property type="match status" value="2"/>
</dbReference>
<comment type="caution">
    <text evidence="7">The sequence shown here is derived from an EMBL/GenBank/DDBJ whole genome shotgun (WGS) entry which is preliminary data.</text>
</comment>
<reference evidence="7" key="1">
    <citation type="submission" date="2021-01" db="EMBL/GenBank/DDBJ databases">
        <title>Whole genome shotgun sequence of Actinocatenispora rupis NBRC 107355.</title>
        <authorList>
            <person name="Komaki H."/>
            <person name="Tamura T."/>
        </authorList>
    </citation>
    <scope>NUCLEOTIDE SEQUENCE</scope>
    <source>
        <strain evidence="7">NBRC 107355</strain>
    </source>
</reference>
<dbReference type="InterPro" id="IPR011701">
    <property type="entry name" value="MFS"/>
</dbReference>
<dbReference type="PANTHER" id="PTHR11662">
    <property type="entry name" value="SOLUTE CARRIER FAMILY 17"/>
    <property type="match status" value="1"/>
</dbReference>
<feature type="transmembrane region" description="Helical" evidence="5">
    <location>
        <begin position="379"/>
        <end position="399"/>
    </location>
</feature>
<dbReference type="InterPro" id="IPR050382">
    <property type="entry name" value="MFS_Na/Anion_cotransporter"/>
</dbReference>
<feature type="domain" description="Major facilitator superfamily (MFS) profile" evidence="6">
    <location>
        <begin position="21"/>
        <end position="431"/>
    </location>
</feature>
<feature type="transmembrane region" description="Helical" evidence="5">
    <location>
        <begin position="177"/>
        <end position="196"/>
    </location>
</feature>
<dbReference type="SUPFAM" id="SSF103473">
    <property type="entry name" value="MFS general substrate transporter"/>
    <property type="match status" value="1"/>
</dbReference>
<organism evidence="7 8">
    <name type="scientific">Actinocatenispora rupis</name>
    <dbReference type="NCBI Taxonomy" id="519421"/>
    <lineage>
        <taxon>Bacteria</taxon>
        <taxon>Bacillati</taxon>
        <taxon>Actinomycetota</taxon>
        <taxon>Actinomycetes</taxon>
        <taxon>Micromonosporales</taxon>
        <taxon>Micromonosporaceae</taxon>
        <taxon>Actinocatenispora</taxon>
    </lineage>
</organism>
<dbReference type="InterPro" id="IPR036259">
    <property type="entry name" value="MFS_trans_sf"/>
</dbReference>
<gene>
    <name evidence="7" type="primary">exuT</name>
    <name evidence="7" type="ORF">Aru02nite_71350</name>
</gene>
<dbReference type="CDD" id="cd17319">
    <property type="entry name" value="MFS_ExuT_GudP_like"/>
    <property type="match status" value="1"/>
</dbReference>
<dbReference type="RefSeq" id="WP_203664921.1">
    <property type="nucleotide sequence ID" value="NZ_BAAAZM010000034.1"/>
</dbReference>
<feature type="transmembrane region" description="Helical" evidence="5">
    <location>
        <begin position="342"/>
        <end position="367"/>
    </location>
</feature>
<name>A0A8J3JDB4_9ACTN</name>
<feature type="transmembrane region" description="Helical" evidence="5">
    <location>
        <begin position="26"/>
        <end position="47"/>
    </location>
</feature>
<dbReference type="GO" id="GO:0005886">
    <property type="term" value="C:plasma membrane"/>
    <property type="evidence" value="ECO:0007669"/>
    <property type="project" value="UniProtKB-SubCell"/>
</dbReference>
<evidence type="ECO:0000313" key="8">
    <source>
        <dbReference type="Proteomes" id="UP000612808"/>
    </source>
</evidence>
<feature type="transmembrane region" description="Helical" evidence="5">
    <location>
        <begin position="317"/>
        <end position="336"/>
    </location>
</feature>
<dbReference type="Pfam" id="PF07690">
    <property type="entry name" value="MFS_1"/>
    <property type="match status" value="1"/>
</dbReference>
<accession>A0A8J3JDB4</accession>
<feature type="transmembrane region" description="Helical" evidence="5">
    <location>
        <begin position="405"/>
        <end position="426"/>
    </location>
</feature>
<evidence type="ECO:0000256" key="4">
    <source>
        <dbReference type="ARBA" id="ARBA00023136"/>
    </source>
</evidence>
<dbReference type="GO" id="GO:0022857">
    <property type="term" value="F:transmembrane transporter activity"/>
    <property type="evidence" value="ECO:0007669"/>
    <property type="project" value="InterPro"/>
</dbReference>
<dbReference type="PROSITE" id="PS50850">
    <property type="entry name" value="MFS"/>
    <property type="match status" value="1"/>
</dbReference>
<keyword evidence="3 5" id="KW-1133">Transmembrane helix</keyword>
<evidence type="ECO:0000256" key="5">
    <source>
        <dbReference type="SAM" id="Phobius"/>
    </source>
</evidence>
<keyword evidence="2 5" id="KW-0812">Transmembrane</keyword>
<evidence type="ECO:0000256" key="1">
    <source>
        <dbReference type="ARBA" id="ARBA00004651"/>
    </source>
</evidence>
<evidence type="ECO:0000313" key="7">
    <source>
        <dbReference type="EMBL" id="GID16246.1"/>
    </source>
</evidence>
<dbReference type="Proteomes" id="UP000612808">
    <property type="component" value="Unassembled WGS sequence"/>
</dbReference>
<keyword evidence="8" id="KW-1185">Reference proteome</keyword>
<sequence length="447" mass="47726">MAVSTPVSTGKAGGFRFRWAVLSMNFLVLGLNYADRAAIGVAAPLIIHEYGFSKGTWGWIAAVFSLGYAPFCFIGGATSDRFGPRKVMAWAVGWWSLFTALTAAGFGFVSFMVIRFLFGFGEGPQASVTAKTMSNWFPQRKLGTALGLSQASTPLGGAVGTPIVVALIEAFDGNWRAPFIILGAIGVLFLLGWWVVVRDKPEAHPWVKRAEVDEMAADSGAHEAAAVGADENRSLLGYLKMPLVLTTALAYFGYTWVLFTFLTWFPDFLHEAHGLDLTQIAFTGSIPWLCGFVGLALGGLFTDALGRRVGLFRSRKWTTVIGLLVVACAFGPVGIVRSAGGAVTLMAVCVFILYIVGAQFFAIIGPVIPHRRFGAVSGFVHFIANIAGIIAPIILGYVVDATDSWALSFVVSGVVVALAAISLGVFGRDRRQFVPRADTVAVQGKGH</sequence>
<feature type="transmembrane region" description="Helical" evidence="5">
    <location>
        <begin position="89"/>
        <end position="118"/>
    </location>
</feature>
<proteinExistence type="predicted"/>
<keyword evidence="4 5" id="KW-0472">Membrane</keyword>
<feature type="transmembrane region" description="Helical" evidence="5">
    <location>
        <begin position="285"/>
        <end position="305"/>
    </location>
</feature>
<dbReference type="EMBL" id="BOMB01000055">
    <property type="protein sequence ID" value="GID16246.1"/>
    <property type="molecule type" value="Genomic_DNA"/>
</dbReference>
<protein>
    <submittedName>
        <fullName evidence="7">Hexuronate transporter</fullName>
    </submittedName>
</protein>
<evidence type="ECO:0000256" key="3">
    <source>
        <dbReference type="ARBA" id="ARBA00022989"/>
    </source>
</evidence>
<evidence type="ECO:0000256" key="2">
    <source>
        <dbReference type="ARBA" id="ARBA00022692"/>
    </source>
</evidence>
<feature type="transmembrane region" description="Helical" evidence="5">
    <location>
        <begin position="59"/>
        <end position="77"/>
    </location>
</feature>
<feature type="transmembrane region" description="Helical" evidence="5">
    <location>
        <begin position="243"/>
        <end position="265"/>
    </location>
</feature>
<dbReference type="AlphaFoldDB" id="A0A8J3JDB4"/>